<dbReference type="EMBL" id="CP022530">
    <property type="protein sequence ID" value="ASP40638.1"/>
    <property type="molecule type" value="Genomic_DNA"/>
</dbReference>
<dbReference type="RefSeq" id="WP_094061800.1">
    <property type="nucleotide sequence ID" value="NZ_CP022530.1"/>
</dbReference>
<dbReference type="OrthoDB" id="1931120at2"/>
<dbReference type="InterPro" id="IPR003594">
    <property type="entry name" value="HATPase_dom"/>
</dbReference>
<dbReference type="SUPFAM" id="SSF55874">
    <property type="entry name" value="ATPase domain of HSP90 chaperone/DNA topoisomerase II/histidine kinase"/>
    <property type="match status" value="1"/>
</dbReference>
<dbReference type="EC" id="2.7.13.3" evidence="2"/>
<evidence type="ECO:0000313" key="6">
    <source>
        <dbReference type="EMBL" id="ASP40638.1"/>
    </source>
</evidence>
<reference evidence="6 7" key="1">
    <citation type="submission" date="2017-07" db="EMBL/GenBank/DDBJ databases">
        <title>Annotated genome sequence of Bacterioplanes sanyensis isolated from Red Sea.</title>
        <authorList>
            <person name="Rehman Z.U."/>
        </authorList>
    </citation>
    <scope>NUCLEOTIDE SEQUENCE [LARGE SCALE GENOMIC DNA]</scope>
    <source>
        <strain evidence="6 7">NV9</strain>
    </source>
</reference>
<dbReference type="InterPro" id="IPR036890">
    <property type="entry name" value="HATPase_C_sf"/>
</dbReference>
<dbReference type="Gene3D" id="6.10.340.10">
    <property type="match status" value="1"/>
</dbReference>
<dbReference type="PROSITE" id="PS50109">
    <property type="entry name" value="HIS_KIN"/>
    <property type="match status" value="1"/>
</dbReference>
<keyword evidence="3" id="KW-0175">Coiled coil</keyword>
<evidence type="ECO:0000256" key="2">
    <source>
        <dbReference type="ARBA" id="ARBA00012438"/>
    </source>
</evidence>
<protein>
    <recommendedName>
        <fullName evidence="2">histidine kinase</fullName>
        <ecNumber evidence="2">2.7.13.3</ecNumber>
    </recommendedName>
</protein>
<keyword evidence="4" id="KW-1133">Transmembrane helix</keyword>
<sequence length="643" mass="72117">MLARLSWFQSLQNRLIVYMFISTLVPLTVLGVYSYRLSVEGLNSQANELTAAIFRQEVSNMERFALDARRLARDLRESPSIQSMVDSAYRADGLDAIERLRLRANLEDKLSSVISLQGLISIDVIANGAVFSVGDLSAGDRYDMELFEQWLTACTASQRGLCWPGIESNTHVDSRNGLVVPAIAQLMEFDDVSGRYVTQAYMVLKYNIETLYSRVHERDSNLIYHLLYDGEQRIVYHPQKSRLKTPFALADAHQGTVGPIDTMLDGRSVRVFINKIPAMGWSLAGVVSIDAMQSRATTIGQLTIVCFAFALLVMVAAVYYLAKKVVHPIETITEIARNNEQCLNSLEAQTSIREIKQLVHWFNHYKDVVDNDKQQQEQLRQAYDELKCTQQQLIESEKMAALGNIVAGVSHEINTPIGVSVTANSVLQETVPALQQKFERGEMTRTDLADFLTQSAEVAEILQVNLSRAVELVGRFKRTAANQNQDHLADIALVEYLNDIVASLRPAIKEYALEWHIVGDEGIVVHSYPGVLWQIFTNLVMNSLHHGFDKRMQGRIDIEVEAATDHVSICYRDNGKGIAADDLPLIFNPFFTTRRHAGNTGLGLNMIYNLVVQDLHGQIRCDSELGHGVAFRITLPYRHTASD</sequence>
<dbReference type="SMART" id="SM00387">
    <property type="entry name" value="HATPase_c"/>
    <property type="match status" value="1"/>
</dbReference>
<name>A0A222FNN9_9GAMM</name>
<proteinExistence type="predicted"/>
<keyword evidence="4" id="KW-0812">Transmembrane</keyword>
<keyword evidence="7" id="KW-1185">Reference proteome</keyword>
<dbReference type="Pfam" id="PF02518">
    <property type="entry name" value="HATPase_c"/>
    <property type="match status" value="1"/>
</dbReference>
<feature type="domain" description="Histidine kinase" evidence="5">
    <location>
        <begin position="408"/>
        <end position="639"/>
    </location>
</feature>
<dbReference type="KEGG" id="bsan:CHH28_19080"/>
<dbReference type="InterPro" id="IPR004358">
    <property type="entry name" value="Sig_transdc_His_kin-like_C"/>
</dbReference>
<evidence type="ECO:0000256" key="3">
    <source>
        <dbReference type="SAM" id="Coils"/>
    </source>
</evidence>
<organism evidence="6 7">
    <name type="scientific">Bacterioplanes sanyensis</name>
    <dbReference type="NCBI Taxonomy" id="1249553"/>
    <lineage>
        <taxon>Bacteria</taxon>
        <taxon>Pseudomonadati</taxon>
        <taxon>Pseudomonadota</taxon>
        <taxon>Gammaproteobacteria</taxon>
        <taxon>Oceanospirillales</taxon>
        <taxon>Oceanospirillaceae</taxon>
        <taxon>Bacterioplanes</taxon>
    </lineage>
</organism>
<evidence type="ECO:0000313" key="7">
    <source>
        <dbReference type="Proteomes" id="UP000202440"/>
    </source>
</evidence>
<feature type="coiled-coil region" evidence="3">
    <location>
        <begin position="369"/>
        <end position="399"/>
    </location>
</feature>
<accession>A0A222FNN9</accession>
<feature type="transmembrane region" description="Helical" evidence="4">
    <location>
        <begin position="302"/>
        <end position="322"/>
    </location>
</feature>
<dbReference type="Gene3D" id="1.10.287.130">
    <property type="match status" value="1"/>
</dbReference>
<dbReference type="Gene3D" id="3.30.565.10">
    <property type="entry name" value="Histidine kinase-like ATPase, C-terminal domain"/>
    <property type="match status" value="1"/>
</dbReference>
<dbReference type="AlphaFoldDB" id="A0A222FNN9"/>
<evidence type="ECO:0000256" key="1">
    <source>
        <dbReference type="ARBA" id="ARBA00000085"/>
    </source>
</evidence>
<dbReference type="GO" id="GO:0004673">
    <property type="term" value="F:protein histidine kinase activity"/>
    <property type="evidence" value="ECO:0007669"/>
    <property type="project" value="UniProtKB-EC"/>
</dbReference>
<dbReference type="InterPro" id="IPR005467">
    <property type="entry name" value="His_kinase_dom"/>
</dbReference>
<evidence type="ECO:0000259" key="5">
    <source>
        <dbReference type="PROSITE" id="PS50109"/>
    </source>
</evidence>
<dbReference type="PRINTS" id="PR00344">
    <property type="entry name" value="BCTRLSENSOR"/>
</dbReference>
<gene>
    <name evidence="6" type="ORF">CHH28_19080</name>
</gene>
<dbReference type="PANTHER" id="PTHR43065:SF42">
    <property type="entry name" value="TWO-COMPONENT SENSOR PPRA"/>
    <property type="match status" value="1"/>
</dbReference>
<keyword evidence="4" id="KW-0472">Membrane</keyword>
<dbReference type="PANTHER" id="PTHR43065">
    <property type="entry name" value="SENSOR HISTIDINE KINASE"/>
    <property type="match status" value="1"/>
</dbReference>
<dbReference type="Proteomes" id="UP000202440">
    <property type="component" value="Chromosome"/>
</dbReference>
<comment type="catalytic activity">
    <reaction evidence="1">
        <text>ATP + protein L-histidine = ADP + protein N-phospho-L-histidine.</text>
        <dbReference type="EC" id="2.7.13.3"/>
    </reaction>
</comment>
<feature type="transmembrane region" description="Helical" evidence="4">
    <location>
        <begin position="15"/>
        <end position="35"/>
    </location>
</feature>
<evidence type="ECO:0000256" key="4">
    <source>
        <dbReference type="SAM" id="Phobius"/>
    </source>
</evidence>